<feature type="transmembrane region" description="Helical" evidence="12">
    <location>
        <begin position="251"/>
        <end position="273"/>
    </location>
</feature>
<name>A0A128FDT2_9GAMM</name>
<gene>
    <name evidence="15" type="primary">ptsG_5</name>
    <name evidence="15" type="ORF">GCE9029_04525</name>
</gene>
<dbReference type="EMBL" id="FIZX01000006">
    <property type="protein sequence ID" value="CZF84645.1"/>
    <property type="molecule type" value="Genomic_DNA"/>
</dbReference>
<dbReference type="InterPro" id="IPR010974">
    <property type="entry name" value="PTS_IIBC_nag"/>
</dbReference>
<dbReference type="PANTHER" id="PTHR30009:SF4">
    <property type="entry name" value="PTS SYSTEM N-ACETYLGLUCOSAMINE-SPECIFIC EIICBA COMPONENT"/>
    <property type="match status" value="1"/>
</dbReference>
<dbReference type="OrthoDB" id="7571469at2"/>
<dbReference type="PANTHER" id="PTHR30009">
    <property type="entry name" value="CYTOCHROME C-TYPE SYNTHESIS PROTEIN AND PTS TRANSMEMBRANE COMPONENT"/>
    <property type="match status" value="1"/>
</dbReference>
<evidence type="ECO:0000256" key="1">
    <source>
        <dbReference type="ARBA" id="ARBA00004651"/>
    </source>
</evidence>
<dbReference type="GO" id="GO:0015572">
    <property type="term" value="F:N-acetylglucosamine transmembrane transporter activity"/>
    <property type="evidence" value="ECO:0007669"/>
    <property type="project" value="InterPro"/>
</dbReference>
<dbReference type="GO" id="GO:0008982">
    <property type="term" value="F:protein-N(PI)-phosphohistidine-sugar phosphotransferase activity"/>
    <property type="evidence" value="ECO:0007669"/>
    <property type="project" value="InterPro"/>
</dbReference>
<dbReference type="GO" id="GO:0090563">
    <property type="term" value="F:protein-phosphocysteine-sugar phosphotransferase activity"/>
    <property type="evidence" value="ECO:0007669"/>
    <property type="project" value="TreeGrafter"/>
</dbReference>
<dbReference type="NCBIfam" id="TIGR01998">
    <property type="entry name" value="PTS-II-BC-nag"/>
    <property type="match status" value="1"/>
</dbReference>
<evidence type="ECO:0000256" key="8">
    <source>
        <dbReference type="ARBA" id="ARBA00022777"/>
    </source>
</evidence>
<organism evidence="15 16">
    <name type="scientific">Grimontia celer</name>
    <dbReference type="NCBI Taxonomy" id="1796497"/>
    <lineage>
        <taxon>Bacteria</taxon>
        <taxon>Pseudomonadati</taxon>
        <taxon>Pseudomonadota</taxon>
        <taxon>Gammaproteobacteria</taxon>
        <taxon>Vibrionales</taxon>
        <taxon>Vibrionaceae</taxon>
        <taxon>Grimontia</taxon>
    </lineage>
</organism>
<evidence type="ECO:0000256" key="10">
    <source>
        <dbReference type="ARBA" id="ARBA00023136"/>
    </source>
</evidence>
<dbReference type="PROSITE" id="PS01035">
    <property type="entry name" value="PTS_EIIB_TYPE_1_CYS"/>
    <property type="match status" value="1"/>
</dbReference>
<comment type="subcellular location">
    <subcellularLocation>
        <location evidence="1">Cell membrane</location>
        <topology evidence="1">Multi-pass membrane protein</topology>
    </subcellularLocation>
</comment>
<feature type="transmembrane region" description="Helical" evidence="12">
    <location>
        <begin position="304"/>
        <end position="326"/>
    </location>
</feature>
<dbReference type="GO" id="GO:0019866">
    <property type="term" value="C:organelle inner membrane"/>
    <property type="evidence" value="ECO:0007669"/>
    <property type="project" value="InterPro"/>
</dbReference>
<evidence type="ECO:0000256" key="5">
    <source>
        <dbReference type="ARBA" id="ARBA00022679"/>
    </source>
</evidence>
<dbReference type="Proteomes" id="UP000071641">
    <property type="component" value="Unassembled WGS sequence"/>
</dbReference>
<dbReference type="GO" id="GO:0015764">
    <property type="term" value="P:N-acetylglucosamine transport"/>
    <property type="evidence" value="ECO:0007669"/>
    <property type="project" value="TreeGrafter"/>
</dbReference>
<evidence type="ECO:0000256" key="3">
    <source>
        <dbReference type="ARBA" id="ARBA00022475"/>
    </source>
</evidence>
<dbReference type="SUPFAM" id="SSF55604">
    <property type="entry name" value="Glucose permease domain IIB"/>
    <property type="match status" value="1"/>
</dbReference>
<evidence type="ECO:0000256" key="9">
    <source>
        <dbReference type="ARBA" id="ARBA00022989"/>
    </source>
</evidence>
<keyword evidence="5" id="KW-0808">Transferase</keyword>
<dbReference type="CDD" id="cd00212">
    <property type="entry name" value="PTS_IIB_glc"/>
    <property type="match status" value="1"/>
</dbReference>
<evidence type="ECO:0000256" key="4">
    <source>
        <dbReference type="ARBA" id="ARBA00022597"/>
    </source>
</evidence>
<dbReference type="RefSeq" id="WP_062667134.1">
    <property type="nucleotide sequence ID" value="NZ_FIZX01000006.1"/>
</dbReference>
<keyword evidence="3" id="KW-1003">Cell membrane</keyword>
<proteinExistence type="predicted"/>
<feature type="transmembrane region" description="Helical" evidence="12">
    <location>
        <begin position="333"/>
        <end position="352"/>
    </location>
</feature>
<feature type="transmembrane region" description="Helical" evidence="12">
    <location>
        <begin position="186"/>
        <end position="208"/>
    </location>
</feature>
<protein>
    <submittedName>
        <fullName evidence="15">PTS system glucose-specific EIICBA component</fullName>
    </submittedName>
</protein>
<keyword evidence="2" id="KW-0813">Transport</keyword>
<dbReference type="Pfam" id="PF02378">
    <property type="entry name" value="PTS_EIIC"/>
    <property type="match status" value="1"/>
</dbReference>
<dbReference type="GO" id="GO:0016301">
    <property type="term" value="F:kinase activity"/>
    <property type="evidence" value="ECO:0007669"/>
    <property type="project" value="UniProtKB-KW"/>
</dbReference>
<evidence type="ECO:0000256" key="12">
    <source>
        <dbReference type="SAM" id="Phobius"/>
    </source>
</evidence>
<evidence type="ECO:0000313" key="15">
    <source>
        <dbReference type="EMBL" id="CZF84645.1"/>
    </source>
</evidence>
<keyword evidence="9 12" id="KW-1133">Transmembrane helix</keyword>
<dbReference type="Pfam" id="PF00367">
    <property type="entry name" value="PTS_EIIB"/>
    <property type="match status" value="1"/>
</dbReference>
<evidence type="ECO:0000256" key="7">
    <source>
        <dbReference type="ARBA" id="ARBA00022692"/>
    </source>
</evidence>
<dbReference type="Gene3D" id="3.30.1360.60">
    <property type="entry name" value="Glucose permease domain IIB"/>
    <property type="match status" value="1"/>
</dbReference>
<keyword evidence="7 12" id="KW-0812">Transmembrane</keyword>
<evidence type="ECO:0000256" key="6">
    <source>
        <dbReference type="ARBA" id="ARBA00022683"/>
    </source>
</evidence>
<dbReference type="PROSITE" id="PS51098">
    <property type="entry name" value="PTS_EIIB_TYPE_1"/>
    <property type="match status" value="1"/>
</dbReference>
<feature type="transmembrane region" description="Helical" evidence="12">
    <location>
        <begin position="358"/>
        <end position="380"/>
    </location>
</feature>
<evidence type="ECO:0000256" key="2">
    <source>
        <dbReference type="ARBA" id="ARBA00022448"/>
    </source>
</evidence>
<evidence type="ECO:0000256" key="11">
    <source>
        <dbReference type="PROSITE-ProRule" id="PRU00421"/>
    </source>
</evidence>
<feature type="transmembrane region" description="Helical" evidence="12">
    <location>
        <begin position="46"/>
        <end position="72"/>
    </location>
</feature>
<evidence type="ECO:0000259" key="13">
    <source>
        <dbReference type="PROSITE" id="PS51098"/>
    </source>
</evidence>
<keyword evidence="8" id="KW-0418">Kinase</keyword>
<sequence>MNILGYLQQVGKALMVPIAVLPAGGLMLGLGYAIDPTGWGANSPLATILVFGGKGIMDNQAWLFAAGVAYGLAKDNNGAAALSGLLGLLIVEMVVGNINVISQITGVPVADMSQAQVIASGAAVSAFTGILMGIVAAVLYNRFHNIQLPTALGFFGGRRFVPIVTSFSAIGISILMVYVWPTVYGALVNFGVAISEMGAVGAGVYGFFNRLLIPVGLHHALNQVFIFDLVGISDISKFWSGTGELGVTGMYQAGFFPVMGYGLPAACLAMYHCAKPENKAKVGGILGAAAVTAIITGVTEPIEFAFMFVAPVLYVIHAVLTGLSLFIAASMQWFAGFTFSGGLIDFVLSFNLPLAIKPYMLIVQGLCFAAIYYAVFRFAIEKFDLKTPGRESVDAKQQLLPVDDRAEAYVSALGGRSNLVSIDACITRLRLTLKDVSRIDEETLTELGALGVVKLGDKNLQVIVGTEAELIAQAMANRHESAVAAS</sequence>
<keyword evidence="16" id="KW-1185">Reference proteome</keyword>
<dbReference type="FunFam" id="3.30.1360.60:FF:000001">
    <property type="entry name" value="PTS system glucose-specific IIBC component PtsG"/>
    <property type="match status" value="1"/>
</dbReference>
<dbReference type="InterPro" id="IPR003352">
    <property type="entry name" value="PTS_EIIC"/>
</dbReference>
<dbReference type="InterPro" id="IPR018113">
    <property type="entry name" value="PTrfase_EIIB_Cys"/>
</dbReference>
<keyword evidence="4" id="KW-0762">Sugar transport</keyword>
<dbReference type="InterPro" id="IPR036878">
    <property type="entry name" value="Glu_permease_IIB"/>
</dbReference>
<feature type="active site" description="Phosphocysteine intermediate; for EIIB activity" evidence="11">
    <location>
        <position position="425"/>
    </location>
</feature>
<feature type="transmembrane region" description="Helical" evidence="12">
    <location>
        <begin position="160"/>
        <end position="180"/>
    </location>
</feature>
<feature type="domain" description="PTS EIIC type-1" evidence="14">
    <location>
        <begin position="1"/>
        <end position="392"/>
    </location>
</feature>
<dbReference type="STRING" id="1796497.GCE9029_04525"/>
<evidence type="ECO:0000259" key="14">
    <source>
        <dbReference type="PROSITE" id="PS51103"/>
    </source>
</evidence>
<dbReference type="InterPro" id="IPR001996">
    <property type="entry name" value="PTS_IIB_1"/>
</dbReference>
<feature type="transmembrane region" description="Helical" evidence="12">
    <location>
        <begin position="280"/>
        <end position="298"/>
    </location>
</feature>
<dbReference type="GO" id="GO:0009401">
    <property type="term" value="P:phosphoenolpyruvate-dependent sugar phosphotransferase system"/>
    <property type="evidence" value="ECO:0007669"/>
    <property type="project" value="UniProtKB-KW"/>
</dbReference>
<evidence type="ECO:0000313" key="16">
    <source>
        <dbReference type="Proteomes" id="UP000071641"/>
    </source>
</evidence>
<keyword evidence="6" id="KW-0598">Phosphotransferase system</keyword>
<feature type="domain" description="PTS EIIB type-1" evidence="13">
    <location>
        <begin position="403"/>
        <end position="485"/>
    </location>
</feature>
<dbReference type="PROSITE" id="PS51103">
    <property type="entry name" value="PTS_EIIC_TYPE_1"/>
    <property type="match status" value="1"/>
</dbReference>
<dbReference type="AlphaFoldDB" id="A0A128FDT2"/>
<feature type="transmembrane region" description="Helical" evidence="12">
    <location>
        <begin position="118"/>
        <end position="140"/>
    </location>
</feature>
<reference evidence="16" key="1">
    <citation type="submission" date="2016-02" db="EMBL/GenBank/DDBJ databases">
        <authorList>
            <person name="Rodrigo-Torres Lidia"/>
            <person name="Arahal R.David."/>
        </authorList>
    </citation>
    <scope>NUCLEOTIDE SEQUENCE [LARGE SCALE GENOMIC DNA]</scope>
    <source>
        <strain evidence="16">CECT 9029</strain>
    </source>
</reference>
<feature type="transmembrane region" description="Helical" evidence="12">
    <location>
        <begin position="79"/>
        <end position="98"/>
    </location>
</feature>
<feature type="transmembrane region" description="Helical" evidence="12">
    <location>
        <begin position="220"/>
        <end position="239"/>
    </location>
</feature>
<dbReference type="InterPro" id="IPR013013">
    <property type="entry name" value="PTS_EIIC_1"/>
</dbReference>
<feature type="transmembrane region" description="Helical" evidence="12">
    <location>
        <begin position="12"/>
        <end position="34"/>
    </location>
</feature>
<dbReference type="InterPro" id="IPR050429">
    <property type="entry name" value="PTS_Glucose_EIICBA"/>
</dbReference>
<dbReference type="GO" id="GO:0005886">
    <property type="term" value="C:plasma membrane"/>
    <property type="evidence" value="ECO:0007669"/>
    <property type="project" value="UniProtKB-SubCell"/>
</dbReference>
<dbReference type="NCBIfam" id="TIGR00826">
    <property type="entry name" value="EIIB_glc"/>
    <property type="match status" value="1"/>
</dbReference>
<accession>A0A128FDT2</accession>
<keyword evidence="10 12" id="KW-0472">Membrane</keyword>